<evidence type="ECO:0000313" key="4">
    <source>
        <dbReference type="EMBL" id="ELW69383.1"/>
    </source>
</evidence>
<gene>
    <name evidence="4" type="ORF">TREES_T100002705</name>
</gene>
<dbReference type="InterPro" id="IPR011332">
    <property type="entry name" value="Ribosomal_zn-bd"/>
</dbReference>
<dbReference type="InterPro" id="IPR000552">
    <property type="entry name" value="Ribosomal_eL44"/>
</dbReference>
<protein>
    <submittedName>
        <fullName evidence="4">60S ribosomal protein L36a</fullName>
    </submittedName>
</protein>
<dbReference type="PANTHER" id="PTHR10369">
    <property type="entry name" value="60S RIBOSOMAL PROTEIN L36A/L44"/>
    <property type="match status" value="1"/>
</dbReference>
<sequence>MKSREDSMPPNMVDIPKTCQTFCKKCGKLQPHEVTQYGKGNDSLCAQGKRCYDRKQSGYGGQIKPIFRKYAKTTEKIMLRLECVESDCRSKGKLAIKRT</sequence>
<organism evidence="4 5">
    <name type="scientific">Tupaia chinensis</name>
    <name type="common">Chinese tree shrew</name>
    <name type="synonym">Tupaia belangeri chinensis</name>
    <dbReference type="NCBI Taxonomy" id="246437"/>
    <lineage>
        <taxon>Eukaryota</taxon>
        <taxon>Metazoa</taxon>
        <taxon>Chordata</taxon>
        <taxon>Craniata</taxon>
        <taxon>Vertebrata</taxon>
        <taxon>Euteleostomi</taxon>
        <taxon>Mammalia</taxon>
        <taxon>Eutheria</taxon>
        <taxon>Euarchontoglires</taxon>
        <taxon>Scandentia</taxon>
        <taxon>Tupaiidae</taxon>
        <taxon>Tupaia</taxon>
    </lineage>
</organism>
<dbReference type="Proteomes" id="UP000011518">
    <property type="component" value="Unassembled WGS sequence"/>
</dbReference>
<dbReference type="AlphaFoldDB" id="L9L337"/>
<dbReference type="SUPFAM" id="SSF57829">
    <property type="entry name" value="Zn-binding ribosomal proteins"/>
    <property type="match status" value="1"/>
</dbReference>
<dbReference type="STRING" id="246437.L9L337"/>
<dbReference type="Gene3D" id="3.10.450.80">
    <property type="match status" value="1"/>
</dbReference>
<dbReference type="InParanoid" id="L9L337"/>
<reference evidence="5" key="2">
    <citation type="journal article" date="2013" name="Nat. Commun.">
        <title>Genome of the Chinese tree shrew.</title>
        <authorList>
            <person name="Fan Y."/>
            <person name="Huang Z.Y."/>
            <person name="Cao C.C."/>
            <person name="Chen C.S."/>
            <person name="Chen Y.X."/>
            <person name="Fan D.D."/>
            <person name="He J."/>
            <person name="Hou H.L."/>
            <person name="Hu L."/>
            <person name="Hu X.T."/>
            <person name="Jiang X.T."/>
            <person name="Lai R."/>
            <person name="Lang Y.S."/>
            <person name="Liang B."/>
            <person name="Liao S.G."/>
            <person name="Mu D."/>
            <person name="Ma Y.Y."/>
            <person name="Niu Y.Y."/>
            <person name="Sun X.Q."/>
            <person name="Xia J.Q."/>
            <person name="Xiao J."/>
            <person name="Xiong Z.Q."/>
            <person name="Xu L."/>
            <person name="Yang L."/>
            <person name="Zhang Y."/>
            <person name="Zhao W."/>
            <person name="Zhao X.D."/>
            <person name="Zheng Y.T."/>
            <person name="Zhou J.M."/>
            <person name="Zhu Y.B."/>
            <person name="Zhang G.J."/>
            <person name="Wang J."/>
            <person name="Yao Y.G."/>
        </authorList>
    </citation>
    <scope>NUCLEOTIDE SEQUENCE [LARGE SCALE GENOMIC DNA]</scope>
</reference>
<dbReference type="InterPro" id="IPR053708">
    <property type="entry name" value="Ribosomal_LSU_eL42"/>
</dbReference>
<reference evidence="5" key="1">
    <citation type="submission" date="2012-07" db="EMBL/GenBank/DDBJ databases">
        <title>Genome of the Chinese tree shrew, a rising model animal genetically related to primates.</title>
        <authorList>
            <person name="Zhang G."/>
            <person name="Fan Y."/>
            <person name="Yao Y."/>
            <person name="Huang Z."/>
        </authorList>
    </citation>
    <scope>NUCLEOTIDE SEQUENCE [LARGE SCALE GENOMIC DNA]</scope>
</reference>
<accession>L9L337</accession>
<keyword evidence="5" id="KW-1185">Reference proteome</keyword>
<dbReference type="GO" id="GO:0005840">
    <property type="term" value="C:ribosome"/>
    <property type="evidence" value="ECO:0007669"/>
    <property type="project" value="UniProtKB-KW"/>
</dbReference>
<keyword evidence="3" id="KW-0687">Ribonucleoprotein</keyword>
<evidence type="ECO:0000256" key="1">
    <source>
        <dbReference type="ARBA" id="ARBA00009364"/>
    </source>
</evidence>
<evidence type="ECO:0000256" key="2">
    <source>
        <dbReference type="ARBA" id="ARBA00022980"/>
    </source>
</evidence>
<name>L9L337_TUPCH</name>
<evidence type="ECO:0000313" key="5">
    <source>
        <dbReference type="Proteomes" id="UP000011518"/>
    </source>
</evidence>
<dbReference type="GO" id="GO:0006412">
    <property type="term" value="P:translation"/>
    <property type="evidence" value="ECO:0007669"/>
    <property type="project" value="InterPro"/>
</dbReference>
<proteinExistence type="inferred from homology"/>
<dbReference type="GO" id="GO:0003735">
    <property type="term" value="F:structural constituent of ribosome"/>
    <property type="evidence" value="ECO:0007669"/>
    <property type="project" value="InterPro"/>
</dbReference>
<dbReference type="EMBL" id="KB320532">
    <property type="protein sequence ID" value="ELW69383.1"/>
    <property type="molecule type" value="Genomic_DNA"/>
</dbReference>
<evidence type="ECO:0000256" key="3">
    <source>
        <dbReference type="ARBA" id="ARBA00023274"/>
    </source>
</evidence>
<keyword evidence="2 4" id="KW-0689">Ribosomal protein</keyword>
<dbReference type="Pfam" id="PF00935">
    <property type="entry name" value="Ribosomal_L44"/>
    <property type="match status" value="1"/>
</dbReference>
<dbReference type="GO" id="GO:1990904">
    <property type="term" value="C:ribonucleoprotein complex"/>
    <property type="evidence" value="ECO:0007669"/>
    <property type="project" value="UniProtKB-KW"/>
</dbReference>
<dbReference type="FunFam" id="3.10.450.80:FF:000001">
    <property type="entry name" value="60S ribosomal protein L44"/>
    <property type="match status" value="1"/>
</dbReference>
<comment type="similarity">
    <text evidence="1">Belongs to the eukaryotic ribosomal protein eL42 family.</text>
</comment>